<dbReference type="InterPro" id="IPR008271">
    <property type="entry name" value="Ser/Thr_kinase_AS"/>
</dbReference>
<dbReference type="CDD" id="cd14014">
    <property type="entry name" value="STKc_PknB_like"/>
    <property type="match status" value="1"/>
</dbReference>
<gene>
    <name evidence="7" type="ORF">KDK_47420</name>
</gene>
<dbReference type="Gene3D" id="1.10.510.10">
    <property type="entry name" value="Transferase(Phosphotransferase) domain 1"/>
    <property type="match status" value="1"/>
</dbReference>
<evidence type="ECO:0000256" key="5">
    <source>
        <dbReference type="ARBA" id="ARBA00022840"/>
    </source>
</evidence>
<dbReference type="InterPro" id="IPR000719">
    <property type="entry name" value="Prot_kinase_dom"/>
</dbReference>
<dbReference type="PROSITE" id="PS50011">
    <property type="entry name" value="PROTEIN_KINASE_DOM"/>
    <property type="match status" value="1"/>
</dbReference>
<evidence type="ECO:0000259" key="6">
    <source>
        <dbReference type="PROSITE" id="PS50011"/>
    </source>
</evidence>
<evidence type="ECO:0000256" key="3">
    <source>
        <dbReference type="ARBA" id="ARBA00022741"/>
    </source>
</evidence>
<evidence type="ECO:0000313" key="7">
    <source>
        <dbReference type="EMBL" id="GCE20942.1"/>
    </source>
</evidence>
<protein>
    <recommendedName>
        <fullName evidence="1">non-specific serine/threonine protein kinase</fullName>
        <ecNumber evidence="1">2.7.11.1</ecNumber>
    </recommendedName>
</protein>
<reference evidence="8" key="1">
    <citation type="submission" date="2018-12" db="EMBL/GenBank/DDBJ databases">
        <title>Tengunoibacter tsumagoiensis gen. nov., sp. nov., Dictyobacter kobayashii sp. nov., D. alpinus sp. nov., and D. joshuensis sp. nov. and description of Dictyobacteraceae fam. nov. within the order Ktedonobacterales isolated from Tengu-no-mugimeshi.</title>
        <authorList>
            <person name="Wang C.M."/>
            <person name="Zheng Y."/>
            <person name="Sakai Y."/>
            <person name="Toyoda A."/>
            <person name="Minakuchi Y."/>
            <person name="Abe K."/>
            <person name="Yokota A."/>
            <person name="Yabe S."/>
        </authorList>
    </citation>
    <scope>NUCLEOTIDE SEQUENCE [LARGE SCALE GENOMIC DNA]</scope>
    <source>
        <strain evidence="8">Uno11</strain>
    </source>
</reference>
<accession>A0A402APB9</accession>
<dbReference type="SMART" id="SM00220">
    <property type="entry name" value="S_TKc"/>
    <property type="match status" value="1"/>
</dbReference>
<proteinExistence type="predicted"/>
<keyword evidence="5" id="KW-0067">ATP-binding</keyword>
<sequence>MLLGQLTAQSVQDFRREAQTIATLKHPHIVRVLDFGFEQTRPFLVMDYLPGGTLRNRHPEGSTITLSTVVTYVHHIASALAHAHNHRLIHRDVKPENMLIDTDGKILLSDFGIVATAHNTISMKTLDGAGTVPYMAPEQLRGKPQSASDQYALAIVVYEWLCGERPFLGNTPIEVALKHINEKPSSLRSKGLKISTKVDQVILRALAKDPQQRFPDILAFANVLEQASQSTKGNLLTTLLPVFSQKQAIPLTQPARPFVIQKENSARVSVEEEMLLSYIQS</sequence>
<dbReference type="InterPro" id="IPR011009">
    <property type="entry name" value="Kinase-like_dom_sf"/>
</dbReference>
<keyword evidence="8" id="KW-1185">Reference proteome</keyword>
<dbReference type="Pfam" id="PF00069">
    <property type="entry name" value="Pkinase"/>
    <property type="match status" value="1"/>
</dbReference>
<dbReference type="PANTHER" id="PTHR43289:SF6">
    <property type="entry name" value="SERINE_THREONINE-PROTEIN KINASE NEKL-3"/>
    <property type="match status" value="1"/>
</dbReference>
<organism evidence="7 8">
    <name type="scientific">Dictyobacter kobayashii</name>
    <dbReference type="NCBI Taxonomy" id="2014872"/>
    <lineage>
        <taxon>Bacteria</taxon>
        <taxon>Bacillati</taxon>
        <taxon>Chloroflexota</taxon>
        <taxon>Ktedonobacteria</taxon>
        <taxon>Ktedonobacterales</taxon>
        <taxon>Dictyobacteraceae</taxon>
        <taxon>Dictyobacter</taxon>
    </lineage>
</organism>
<keyword evidence="2" id="KW-0808">Transferase</keyword>
<evidence type="ECO:0000256" key="4">
    <source>
        <dbReference type="ARBA" id="ARBA00022777"/>
    </source>
</evidence>
<evidence type="ECO:0000256" key="2">
    <source>
        <dbReference type="ARBA" id="ARBA00022679"/>
    </source>
</evidence>
<dbReference type="GO" id="GO:0004674">
    <property type="term" value="F:protein serine/threonine kinase activity"/>
    <property type="evidence" value="ECO:0007669"/>
    <property type="project" value="UniProtKB-EC"/>
</dbReference>
<dbReference type="EMBL" id="BIFS01000001">
    <property type="protein sequence ID" value="GCE20942.1"/>
    <property type="molecule type" value="Genomic_DNA"/>
</dbReference>
<dbReference type="AlphaFoldDB" id="A0A402APB9"/>
<name>A0A402APB9_9CHLR</name>
<dbReference type="SUPFAM" id="SSF56112">
    <property type="entry name" value="Protein kinase-like (PK-like)"/>
    <property type="match status" value="1"/>
</dbReference>
<dbReference type="Proteomes" id="UP000287188">
    <property type="component" value="Unassembled WGS sequence"/>
</dbReference>
<dbReference type="PROSITE" id="PS00108">
    <property type="entry name" value="PROTEIN_KINASE_ST"/>
    <property type="match status" value="1"/>
</dbReference>
<comment type="caution">
    <text evidence="7">The sequence shown here is derived from an EMBL/GenBank/DDBJ whole genome shotgun (WGS) entry which is preliminary data.</text>
</comment>
<dbReference type="GO" id="GO:0005524">
    <property type="term" value="F:ATP binding"/>
    <property type="evidence" value="ECO:0007669"/>
    <property type="project" value="UniProtKB-KW"/>
</dbReference>
<evidence type="ECO:0000313" key="8">
    <source>
        <dbReference type="Proteomes" id="UP000287188"/>
    </source>
</evidence>
<dbReference type="EC" id="2.7.11.1" evidence="1"/>
<evidence type="ECO:0000256" key="1">
    <source>
        <dbReference type="ARBA" id="ARBA00012513"/>
    </source>
</evidence>
<feature type="domain" description="Protein kinase" evidence="6">
    <location>
        <begin position="1"/>
        <end position="225"/>
    </location>
</feature>
<keyword evidence="4" id="KW-0418">Kinase</keyword>
<keyword evidence="3" id="KW-0547">Nucleotide-binding</keyword>
<dbReference type="PANTHER" id="PTHR43289">
    <property type="entry name" value="MITOGEN-ACTIVATED PROTEIN KINASE KINASE KINASE 20-RELATED"/>
    <property type="match status" value="1"/>
</dbReference>